<comment type="caution">
    <text evidence="2">The sequence shown here is derived from an EMBL/GenBank/DDBJ whole genome shotgun (WGS) entry which is preliminary data.</text>
</comment>
<feature type="region of interest" description="Disordered" evidence="1">
    <location>
        <begin position="77"/>
        <end position="105"/>
    </location>
</feature>
<proteinExistence type="predicted"/>
<dbReference type="Proteomes" id="UP000033647">
    <property type="component" value="Unassembled WGS sequence"/>
</dbReference>
<sequence>MATLIRRRSRQGTGFDIQKRIDRAGIMEVRTTTAHSVQDSEAAQFNRLVLKKLRKAVDVDPEVNLISKLPSNYSSRLADRKKKSSLQDESRLLKQVGPEDPDHDFPADDVRNKLKGISSAVVIFPLADCTQSILHTDSLDLPLVDRIHSLIKQSPVMWKPQIGCHKIVLAAGPSIALKVIRDMNDTTEYTMLQYLEKHLPDVPAPRFLGLVAFGDRHSLLFMSLMPGTTLEAVWSSLDQSLKRSVQEQLNDVFTSLRSFRPTEGKHSFRRRSR</sequence>
<dbReference type="AlphaFoldDB" id="A0A0F4G8S1"/>
<protein>
    <submittedName>
        <fullName evidence="2">Uncharacterized protein</fullName>
    </submittedName>
</protein>
<evidence type="ECO:0000256" key="1">
    <source>
        <dbReference type="SAM" id="MobiDB-lite"/>
    </source>
</evidence>
<keyword evidence="3" id="KW-1185">Reference proteome</keyword>
<name>A0A0F4G8S1_9PEZI</name>
<reference evidence="2 3" key="1">
    <citation type="submission" date="2015-03" db="EMBL/GenBank/DDBJ databases">
        <title>RNA-seq based gene annotation and comparative genomics of four Zymoseptoria species reveal species-specific pathogenicity related genes and transposable element activity.</title>
        <authorList>
            <person name="Grandaubert J."/>
            <person name="Bhattacharyya A."/>
            <person name="Stukenbrock E.H."/>
        </authorList>
    </citation>
    <scope>NUCLEOTIDE SEQUENCE [LARGE SCALE GENOMIC DNA]</scope>
    <source>
        <strain evidence="2 3">Zb18110</strain>
    </source>
</reference>
<gene>
    <name evidence="2" type="ORF">TI39_contig4257g00003</name>
</gene>
<accession>A0A0F4G8S1</accession>
<dbReference type="OrthoDB" id="4177236at2759"/>
<dbReference type="STRING" id="1047168.A0A0F4G8S1"/>
<dbReference type="EMBL" id="LAFY01004216">
    <property type="protein sequence ID" value="KJX93788.1"/>
    <property type="molecule type" value="Genomic_DNA"/>
</dbReference>
<evidence type="ECO:0000313" key="3">
    <source>
        <dbReference type="Proteomes" id="UP000033647"/>
    </source>
</evidence>
<evidence type="ECO:0000313" key="2">
    <source>
        <dbReference type="EMBL" id="KJX93788.1"/>
    </source>
</evidence>
<organism evidence="2 3">
    <name type="scientific">Zymoseptoria brevis</name>
    <dbReference type="NCBI Taxonomy" id="1047168"/>
    <lineage>
        <taxon>Eukaryota</taxon>
        <taxon>Fungi</taxon>
        <taxon>Dikarya</taxon>
        <taxon>Ascomycota</taxon>
        <taxon>Pezizomycotina</taxon>
        <taxon>Dothideomycetes</taxon>
        <taxon>Dothideomycetidae</taxon>
        <taxon>Mycosphaerellales</taxon>
        <taxon>Mycosphaerellaceae</taxon>
        <taxon>Zymoseptoria</taxon>
    </lineage>
</organism>